<dbReference type="EMBL" id="ML119113">
    <property type="protein sequence ID" value="RPB15342.1"/>
    <property type="molecule type" value="Genomic_DNA"/>
</dbReference>
<keyword evidence="6" id="KW-0175">Coiled coil</keyword>
<dbReference type="OrthoDB" id="203099at2759"/>
<reference evidence="9 10" key="1">
    <citation type="journal article" date="2018" name="Nat. Ecol. Evol.">
        <title>Pezizomycetes genomes reveal the molecular basis of ectomycorrhizal truffle lifestyle.</title>
        <authorList>
            <person name="Murat C."/>
            <person name="Payen T."/>
            <person name="Noel B."/>
            <person name="Kuo A."/>
            <person name="Morin E."/>
            <person name="Chen J."/>
            <person name="Kohler A."/>
            <person name="Krizsan K."/>
            <person name="Balestrini R."/>
            <person name="Da Silva C."/>
            <person name="Montanini B."/>
            <person name="Hainaut M."/>
            <person name="Levati E."/>
            <person name="Barry K.W."/>
            <person name="Belfiori B."/>
            <person name="Cichocki N."/>
            <person name="Clum A."/>
            <person name="Dockter R.B."/>
            <person name="Fauchery L."/>
            <person name="Guy J."/>
            <person name="Iotti M."/>
            <person name="Le Tacon F."/>
            <person name="Lindquist E.A."/>
            <person name="Lipzen A."/>
            <person name="Malagnac F."/>
            <person name="Mello A."/>
            <person name="Molinier V."/>
            <person name="Miyauchi S."/>
            <person name="Poulain J."/>
            <person name="Riccioni C."/>
            <person name="Rubini A."/>
            <person name="Sitrit Y."/>
            <person name="Splivallo R."/>
            <person name="Traeger S."/>
            <person name="Wang M."/>
            <person name="Zifcakova L."/>
            <person name="Wipf D."/>
            <person name="Zambonelli A."/>
            <person name="Paolocci F."/>
            <person name="Nowrousian M."/>
            <person name="Ottonello S."/>
            <person name="Baldrian P."/>
            <person name="Spatafora J.W."/>
            <person name="Henrissat B."/>
            <person name="Nagy L.G."/>
            <person name="Aury J.M."/>
            <person name="Wincker P."/>
            <person name="Grigoriev I.V."/>
            <person name="Bonfante P."/>
            <person name="Martin F.M."/>
        </authorList>
    </citation>
    <scope>NUCLEOTIDE SEQUENCE [LARGE SCALE GENOMIC DNA]</scope>
    <source>
        <strain evidence="9 10">CCBAS932</strain>
    </source>
</reference>
<keyword evidence="3 8" id="KW-0812">Transmembrane</keyword>
<comment type="subcellular location">
    <subcellularLocation>
        <location evidence="1">Membrane</location>
        <topology evidence="1">Multi-pass membrane protein</topology>
    </subcellularLocation>
</comment>
<feature type="transmembrane region" description="Helical" evidence="8">
    <location>
        <begin position="445"/>
        <end position="468"/>
    </location>
</feature>
<evidence type="ECO:0000256" key="3">
    <source>
        <dbReference type="ARBA" id="ARBA00022692"/>
    </source>
</evidence>
<keyword evidence="10" id="KW-1185">Reference proteome</keyword>
<dbReference type="GO" id="GO:0016020">
    <property type="term" value="C:membrane"/>
    <property type="evidence" value="ECO:0007669"/>
    <property type="project" value="UniProtKB-SubCell"/>
</dbReference>
<dbReference type="PANTHER" id="PTHR21355">
    <property type="entry name" value="G-PROTEIN COUPLED RECEPTOR-ASSOCIATED PROTEIN LMBRD2"/>
    <property type="match status" value="1"/>
</dbReference>
<evidence type="ECO:0000256" key="5">
    <source>
        <dbReference type="ARBA" id="ARBA00023136"/>
    </source>
</evidence>
<dbReference type="InParanoid" id="A0A3N4L1G2"/>
<dbReference type="Pfam" id="PF04791">
    <property type="entry name" value="LMBR1"/>
    <property type="match status" value="1"/>
</dbReference>
<gene>
    <name evidence="9" type="ORF">P167DRAFT_501858</name>
</gene>
<evidence type="ECO:0000256" key="1">
    <source>
        <dbReference type="ARBA" id="ARBA00004141"/>
    </source>
</evidence>
<dbReference type="InterPro" id="IPR051584">
    <property type="entry name" value="GPCR-associated_LMBR1"/>
</dbReference>
<feature type="transmembrane region" description="Helical" evidence="8">
    <location>
        <begin position="497"/>
        <end position="517"/>
    </location>
</feature>
<dbReference type="STRING" id="1392247.A0A3N4L1G2"/>
<feature type="region of interest" description="Disordered" evidence="7">
    <location>
        <begin position="643"/>
        <end position="687"/>
    </location>
</feature>
<dbReference type="PANTHER" id="PTHR21355:SF0">
    <property type="entry name" value="G-PROTEIN COUPLED RECEPTOR-ASSOCIATED PROTEIN LMBRD2"/>
    <property type="match status" value="1"/>
</dbReference>
<keyword evidence="5 8" id="KW-0472">Membrane</keyword>
<evidence type="ECO:0000256" key="8">
    <source>
        <dbReference type="SAM" id="Phobius"/>
    </source>
</evidence>
<feature type="transmembrane region" description="Helical" evidence="8">
    <location>
        <begin position="6"/>
        <end position="24"/>
    </location>
</feature>
<dbReference type="InterPro" id="IPR006876">
    <property type="entry name" value="LMBR1-like_membr_prot"/>
</dbReference>
<feature type="transmembrane region" description="Helical" evidence="8">
    <location>
        <begin position="358"/>
        <end position="375"/>
    </location>
</feature>
<feature type="transmembrane region" description="Helical" evidence="8">
    <location>
        <begin position="36"/>
        <end position="57"/>
    </location>
</feature>
<evidence type="ECO:0000313" key="10">
    <source>
        <dbReference type="Proteomes" id="UP000277580"/>
    </source>
</evidence>
<dbReference type="Proteomes" id="UP000277580">
    <property type="component" value="Unassembled WGS sequence"/>
</dbReference>
<feature type="transmembrane region" description="Helical" evidence="8">
    <location>
        <begin position="126"/>
        <end position="149"/>
    </location>
</feature>
<sequence>MAVTSGVFSALCLASLAGTVLLLQRFFLPLRSTPEYLLVSTFLPLFISSSIVVLVPIDLASSSAGDSGSRGIVLPEGLLLVAWRVSYWLCFVLTWAVLPILQSYSNSGHRSPRNRFIEALRENARYQLMMLAIGGVGLIYVFITSGIHIESLKGLVMALSYCYALAIAIFLMGHGLVAIPRNLMRNASIPGKLKSLQTAAPRAYDKLLDATNNLEDIEQEVLAVRKRKNGSALEFQQWIEELGDIAQLPESSLPPPGGSNIVGGRRGGAPPVITEQYLAGLTQRLKVAIHKRQRFNAEWQALVQSASDCQEMLDSARTKRLAFTKHFASPTVFDKISILNPYTRHIFHYHILPQVRRILSVFLSLASACIIWSEITHATAPKLSVINYTVVHHPESPHGKVGFAGQCIAAAWIAYMCACAYSSLTTVKVWGNYALVKRMTSGSSACFYASYAARLTVPLAYNFTGLLLPAVAKDTVFFGFLGKLITLTPLGEGFDGFFPVLILLPVAATGFNVYGWIKTTFGLGDVLADDEDDEDGLGGWREGRDLIDRELQGEVGRGGTIARAAAASRLGGRAGGSSSGLGPEAQRTGRTGPIRLRDDDGDNLDTVPEEGFFGGFMHRVKNTVETLDAPQWMKDFDGVKKPKWLGGNAGSSRGGYGSAIRGRGGASRPRWSAGGWDDESDGLLGGE</sequence>
<evidence type="ECO:0000313" key="9">
    <source>
        <dbReference type="EMBL" id="RPB15342.1"/>
    </source>
</evidence>
<protein>
    <submittedName>
        <fullName evidence="9">Uncharacterized protein</fullName>
    </submittedName>
</protein>
<feature type="compositionally biased region" description="Gly residues" evidence="7">
    <location>
        <begin position="647"/>
        <end position="665"/>
    </location>
</feature>
<keyword evidence="4 8" id="KW-1133">Transmembrane helix</keyword>
<evidence type="ECO:0000256" key="6">
    <source>
        <dbReference type="SAM" id="Coils"/>
    </source>
</evidence>
<organism evidence="9 10">
    <name type="scientific">Morchella conica CCBAS932</name>
    <dbReference type="NCBI Taxonomy" id="1392247"/>
    <lineage>
        <taxon>Eukaryota</taxon>
        <taxon>Fungi</taxon>
        <taxon>Dikarya</taxon>
        <taxon>Ascomycota</taxon>
        <taxon>Pezizomycotina</taxon>
        <taxon>Pezizomycetes</taxon>
        <taxon>Pezizales</taxon>
        <taxon>Morchellaceae</taxon>
        <taxon>Morchella</taxon>
    </lineage>
</organism>
<feature type="transmembrane region" description="Helical" evidence="8">
    <location>
        <begin position="85"/>
        <end position="105"/>
    </location>
</feature>
<feature type="transmembrane region" description="Helical" evidence="8">
    <location>
        <begin position="155"/>
        <end position="179"/>
    </location>
</feature>
<feature type="transmembrane region" description="Helical" evidence="8">
    <location>
        <begin position="403"/>
        <end position="424"/>
    </location>
</feature>
<accession>A0A3N4L1G2</accession>
<evidence type="ECO:0000256" key="7">
    <source>
        <dbReference type="SAM" id="MobiDB-lite"/>
    </source>
</evidence>
<feature type="coiled-coil region" evidence="6">
    <location>
        <begin position="200"/>
        <end position="227"/>
    </location>
</feature>
<dbReference type="AlphaFoldDB" id="A0A3N4L1G2"/>
<comment type="similarity">
    <text evidence="2">Belongs to the LIMR family.</text>
</comment>
<feature type="region of interest" description="Disordered" evidence="7">
    <location>
        <begin position="570"/>
        <end position="603"/>
    </location>
</feature>
<proteinExistence type="inferred from homology"/>
<evidence type="ECO:0000256" key="2">
    <source>
        <dbReference type="ARBA" id="ARBA00010487"/>
    </source>
</evidence>
<evidence type="ECO:0000256" key="4">
    <source>
        <dbReference type="ARBA" id="ARBA00022989"/>
    </source>
</evidence>
<name>A0A3N4L1G2_9PEZI</name>